<reference evidence="2 4" key="2">
    <citation type="submission" date="2021-08" db="EMBL/GenBank/DDBJ databases">
        <title>Bactericidal Effect of Pseudomonas oryziphila sp. nov., a novel Pseudomonas Species Against Xanthomonas oryzae Reduces Disease Severity of Bacterial Leaf Streak of Rice.</title>
        <authorList>
            <person name="Yang R."/>
            <person name="Li S."/>
            <person name="Li Y."/>
            <person name="Yan Y."/>
            <person name="Fang Y."/>
            <person name="Zou L."/>
            <person name="Chen G."/>
        </authorList>
    </citation>
    <scope>NUCLEOTIDE SEQUENCE [LARGE SCALE GENOMIC DNA]</scope>
    <source>
        <strain evidence="2 4">DSM 17497</strain>
    </source>
</reference>
<dbReference type="Proteomes" id="UP000541770">
    <property type="component" value="Unassembled WGS sequence"/>
</dbReference>
<gene>
    <name evidence="1" type="ORF">H4C75_11190</name>
    <name evidence="2" type="ORF">K5H97_19790</name>
</gene>
<proteinExistence type="predicted"/>
<evidence type="ECO:0000313" key="1">
    <source>
        <dbReference type="EMBL" id="MBA6065326.1"/>
    </source>
</evidence>
<dbReference type="EMBL" id="JACGDE010000006">
    <property type="protein sequence ID" value="MBA6065326.1"/>
    <property type="molecule type" value="Genomic_DNA"/>
</dbReference>
<dbReference type="AlphaFoldDB" id="A0A7W2JUC9"/>
<evidence type="ECO:0000313" key="2">
    <source>
        <dbReference type="EMBL" id="QZP25054.1"/>
    </source>
</evidence>
<evidence type="ECO:0000313" key="3">
    <source>
        <dbReference type="Proteomes" id="UP000541770"/>
    </source>
</evidence>
<reference evidence="1 3" key="1">
    <citation type="submission" date="2020-07" db="EMBL/GenBank/DDBJ databases">
        <title>Diversity of carbapenemase encoding genes among Pseudomonas putida group clinical isolates in a tertiary Brazilian hospital.</title>
        <authorList>
            <person name="Alberto-Lei F."/>
            <person name="Nodari C.S."/>
            <person name="Streling A.P."/>
            <person name="Paulino J.T."/>
            <person name="Bessa-Neto F.O."/>
            <person name="Cayo R."/>
            <person name="Gales A.C."/>
        </authorList>
    </citation>
    <scope>NUCLEOTIDE SEQUENCE [LARGE SCALE GENOMIC DNA]</scope>
    <source>
        <strain evidence="1 3">14802</strain>
    </source>
</reference>
<dbReference type="Proteomes" id="UP000825591">
    <property type="component" value="Chromosome"/>
</dbReference>
<keyword evidence="4" id="KW-1185">Reference proteome</keyword>
<accession>A0A7W2JUC9</accession>
<name>A0A7W2JUC9_9PSED</name>
<dbReference type="EMBL" id="CP081966">
    <property type="protein sequence ID" value="QZP25054.1"/>
    <property type="molecule type" value="Genomic_DNA"/>
</dbReference>
<dbReference type="RefSeq" id="WP_028692903.1">
    <property type="nucleotide sequence ID" value="NZ_BQIL01000020.1"/>
</dbReference>
<protein>
    <submittedName>
        <fullName evidence="1">Uncharacterized protein</fullName>
    </submittedName>
</protein>
<evidence type="ECO:0000313" key="4">
    <source>
        <dbReference type="Proteomes" id="UP000825591"/>
    </source>
</evidence>
<sequence>MSSFSITWMTRAQLPAFPPQMSFSAANPASTKPDDQARTPVIRWGRSLACVLESRLHPDQAWMVVYGDGKQLTGVHLLHDFRHISRIQLTASSHAVLLTDSAQRQQTVDFSLLKTLDGRSGDQAPGHGLPSEISFMLTHGQDFLAVD</sequence>
<organism evidence="1 3">
    <name type="scientific">Pseudomonas mosselii</name>
    <dbReference type="NCBI Taxonomy" id="78327"/>
    <lineage>
        <taxon>Bacteria</taxon>
        <taxon>Pseudomonadati</taxon>
        <taxon>Pseudomonadota</taxon>
        <taxon>Gammaproteobacteria</taxon>
        <taxon>Pseudomonadales</taxon>
        <taxon>Pseudomonadaceae</taxon>
        <taxon>Pseudomonas</taxon>
    </lineage>
</organism>